<dbReference type="SUPFAM" id="SSF55729">
    <property type="entry name" value="Acyl-CoA N-acyltransferases (Nat)"/>
    <property type="match status" value="1"/>
</dbReference>
<evidence type="ECO:0000313" key="6">
    <source>
        <dbReference type="Proteomes" id="UP000275579"/>
    </source>
</evidence>
<name>A0A3S9YBJ3_9ACTN</name>
<evidence type="ECO:0000256" key="2">
    <source>
        <dbReference type="ARBA" id="ARBA00023315"/>
    </source>
</evidence>
<proteinExistence type="predicted"/>
<dbReference type="Proteomes" id="UP000275579">
    <property type="component" value="Chromosome"/>
</dbReference>
<dbReference type="InterPro" id="IPR000182">
    <property type="entry name" value="GNAT_dom"/>
</dbReference>
<dbReference type="Pfam" id="PF13420">
    <property type="entry name" value="Acetyltransf_4"/>
    <property type="match status" value="1"/>
</dbReference>
<dbReference type="Gene3D" id="3.40.630.30">
    <property type="match status" value="1"/>
</dbReference>
<dbReference type="PROSITE" id="PS51186">
    <property type="entry name" value="GNAT"/>
    <property type="match status" value="1"/>
</dbReference>
<accession>A0A3S9YBJ3</accession>
<dbReference type="PANTHER" id="PTHR43072">
    <property type="entry name" value="N-ACETYLTRANSFERASE"/>
    <property type="match status" value="1"/>
</dbReference>
<reference evidence="5 6" key="1">
    <citation type="submission" date="2018-04" db="EMBL/GenBank/DDBJ databases">
        <title>Complete genome sequences of Streptomyces lydicus strain WYEC and characterization of antagonistic properties of biological control agents.</title>
        <authorList>
            <person name="Mariita R.M."/>
            <person name="Sello J.K."/>
        </authorList>
    </citation>
    <scope>NUCLEOTIDE SEQUENCE [LARGE SCALE GENOMIC DNA]</scope>
    <source>
        <strain evidence="5 6">WYEC 108</strain>
    </source>
</reference>
<keyword evidence="1 5" id="KW-0808">Transferase</keyword>
<evidence type="ECO:0000256" key="3">
    <source>
        <dbReference type="SAM" id="MobiDB-lite"/>
    </source>
</evidence>
<evidence type="ECO:0000259" key="4">
    <source>
        <dbReference type="PROSITE" id="PS51186"/>
    </source>
</evidence>
<evidence type="ECO:0000256" key="1">
    <source>
        <dbReference type="ARBA" id="ARBA00022679"/>
    </source>
</evidence>
<dbReference type="AlphaFoldDB" id="A0A3S9YBJ3"/>
<sequence>MLQQHGEVQVRAGTEADLPALTDLYNHYIRETCITFDLEPFTPEQRRPWLLSHPQDGPHRLLVAQEATDRMKNPHNGPVGGPSTGAEASGDGHTADSGAGHEAALGARHGAASGTGHGAASGAGHAAASGAGRPDGALLGYATSSAFRPKAAYAPSVEVTVYCAPHGAGRGVGTLLYKALFEALADEDVHRAYAGITQPNEASTRLHTRFGFRHIGTFTEVGRKFGRYWDVAWYQKDLG</sequence>
<dbReference type="GO" id="GO:0016747">
    <property type="term" value="F:acyltransferase activity, transferring groups other than amino-acyl groups"/>
    <property type="evidence" value="ECO:0007669"/>
    <property type="project" value="InterPro"/>
</dbReference>
<evidence type="ECO:0000313" key="5">
    <source>
        <dbReference type="EMBL" id="AZS72379.1"/>
    </source>
</evidence>
<keyword evidence="2" id="KW-0012">Acyltransferase</keyword>
<dbReference type="InterPro" id="IPR016181">
    <property type="entry name" value="Acyl_CoA_acyltransferase"/>
</dbReference>
<feature type="domain" description="N-acetyltransferase" evidence="4">
    <location>
        <begin position="36"/>
        <end position="239"/>
    </location>
</feature>
<dbReference type="PANTHER" id="PTHR43072:SF23">
    <property type="entry name" value="UPF0039 PROTEIN C11D3.02C"/>
    <property type="match status" value="1"/>
</dbReference>
<protein>
    <submittedName>
        <fullName evidence="5">GNAT family N-acetyltransferase</fullName>
    </submittedName>
</protein>
<gene>
    <name evidence="5" type="ORF">DDE74_16645</name>
</gene>
<dbReference type="RefSeq" id="WP_127151537.1">
    <property type="nucleotide sequence ID" value="NZ_CP029042.1"/>
</dbReference>
<feature type="region of interest" description="Disordered" evidence="3">
    <location>
        <begin position="70"/>
        <end position="129"/>
    </location>
</feature>
<dbReference type="EMBL" id="CP029042">
    <property type="protein sequence ID" value="AZS72379.1"/>
    <property type="molecule type" value="Genomic_DNA"/>
</dbReference>
<organism evidence="5 6">
    <name type="scientific">Streptomyces lydicus</name>
    <dbReference type="NCBI Taxonomy" id="47763"/>
    <lineage>
        <taxon>Bacteria</taxon>
        <taxon>Bacillati</taxon>
        <taxon>Actinomycetota</taxon>
        <taxon>Actinomycetes</taxon>
        <taxon>Kitasatosporales</taxon>
        <taxon>Streptomycetaceae</taxon>
        <taxon>Streptomyces</taxon>
    </lineage>
</organism>